<dbReference type="Gene3D" id="3.50.50.60">
    <property type="entry name" value="FAD/NAD(P)-binding domain"/>
    <property type="match status" value="1"/>
</dbReference>
<dbReference type="PROSITE" id="PS00624">
    <property type="entry name" value="GMC_OXRED_2"/>
    <property type="match status" value="1"/>
</dbReference>
<evidence type="ECO:0000313" key="7">
    <source>
        <dbReference type="Proteomes" id="UP000008370"/>
    </source>
</evidence>
<dbReference type="GO" id="GO:0016614">
    <property type="term" value="F:oxidoreductase activity, acting on CH-OH group of donors"/>
    <property type="evidence" value="ECO:0007669"/>
    <property type="project" value="InterPro"/>
</dbReference>
<evidence type="ECO:0000256" key="3">
    <source>
        <dbReference type="PIRSR" id="PIRSR000137-1"/>
    </source>
</evidence>
<dbReference type="Pfam" id="PF05199">
    <property type="entry name" value="GMC_oxred_C"/>
    <property type="match status" value="1"/>
</dbReference>
<dbReference type="Pfam" id="PF00732">
    <property type="entry name" value="GMC_oxred_N"/>
    <property type="match status" value="1"/>
</dbReference>
<dbReference type="KEGG" id="pco:PHACADRAFT_85753"/>
<reference evidence="6 7" key="1">
    <citation type="journal article" date="2012" name="BMC Genomics">
        <title>Comparative genomics of the white-rot fungi, Phanerochaete carnosa and P. chrysosporium, to elucidate the genetic basis of the distinct wood types they colonize.</title>
        <authorList>
            <person name="Suzuki H."/>
            <person name="MacDonald J."/>
            <person name="Syed K."/>
            <person name="Salamov A."/>
            <person name="Hori C."/>
            <person name="Aerts A."/>
            <person name="Henrissat B."/>
            <person name="Wiebenga A."/>
            <person name="vanKuyk P.A."/>
            <person name="Barry K."/>
            <person name="Lindquist E."/>
            <person name="LaButti K."/>
            <person name="Lapidus A."/>
            <person name="Lucas S."/>
            <person name="Coutinho P."/>
            <person name="Gong Y."/>
            <person name="Samejima M."/>
            <person name="Mahadevan R."/>
            <person name="Abou-Zaid M."/>
            <person name="de Vries R.P."/>
            <person name="Igarashi K."/>
            <person name="Yadav J.S."/>
            <person name="Grigoriev I.V."/>
            <person name="Master E.R."/>
        </authorList>
    </citation>
    <scope>NUCLEOTIDE SEQUENCE [LARGE SCALE GENOMIC DNA]</scope>
    <source>
        <strain evidence="6 7">HHB-10118-sp</strain>
    </source>
</reference>
<proteinExistence type="inferred from homology"/>
<dbReference type="AlphaFoldDB" id="K5W5L5"/>
<feature type="binding site" evidence="4">
    <location>
        <begin position="555"/>
        <end position="556"/>
    </location>
    <ligand>
        <name>FAD</name>
        <dbReference type="ChEBI" id="CHEBI:57692"/>
    </ligand>
</feature>
<feature type="active site" description="Proton donor" evidence="3">
    <location>
        <position position="511"/>
    </location>
</feature>
<dbReference type="PANTHER" id="PTHR11552">
    <property type="entry name" value="GLUCOSE-METHANOL-CHOLINE GMC OXIDOREDUCTASE"/>
    <property type="match status" value="1"/>
</dbReference>
<dbReference type="SUPFAM" id="SSF51905">
    <property type="entry name" value="FAD/NAD(P)-binding domain"/>
    <property type="match status" value="1"/>
</dbReference>
<accession>K5W5L5</accession>
<feature type="binding site" evidence="4">
    <location>
        <position position="106"/>
    </location>
    <ligand>
        <name>FAD</name>
        <dbReference type="ChEBI" id="CHEBI:57692"/>
    </ligand>
</feature>
<evidence type="ECO:0000256" key="1">
    <source>
        <dbReference type="ARBA" id="ARBA00001974"/>
    </source>
</evidence>
<dbReference type="InterPro" id="IPR007867">
    <property type="entry name" value="GMC_OxRtase_C"/>
</dbReference>
<evidence type="ECO:0000256" key="4">
    <source>
        <dbReference type="PIRSR" id="PIRSR000137-2"/>
    </source>
</evidence>
<comment type="similarity">
    <text evidence="2">Belongs to the GMC oxidoreductase family.</text>
</comment>
<dbReference type="SUPFAM" id="SSF54373">
    <property type="entry name" value="FAD-linked reductases, C-terminal domain"/>
    <property type="match status" value="1"/>
</dbReference>
<name>K5W5L5_PHACS</name>
<dbReference type="HOGENOM" id="CLU_002865_7_2_1"/>
<dbReference type="Gene3D" id="3.30.560.10">
    <property type="entry name" value="Glucose Oxidase, domain 3"/>
    <property type="match status" value="1"/>
</dbReference>
<feature type="binding site" evidence="4">
    <location>
        <position position="232"/>
    </location>
    <ligand>
        <name>FAD</name>
        <dbReference type="ChEBI" id="CHEBI:57692"/>
    </ligand>
</feature>
<dbReference type="RefSeq" id="XP_007391782.1">
    <property type="nucleotide sequence ID" value="XM_007391720.1"/>
</dbReference>
<organism evidence="6 7">
    <name type="scientific">Phanerochaete carnosa (strain HHB-10118-sp)</name>
    <name type="common">White-rot fungus</name>
    <name type="synonym">Peniophora carnosa</name>
    <dbReference type="NCBI Taxonomy" id="650164"/>
    <lineage>
        <taxon>Eukaryota</taxon>
        <taxon>Fungi</taxon>
        <taxon>Dikarya</taxon>
        <taxon>Basidiomycota</taxon>
        <taxon>Agaricomycotina</taxon>
        <taxon>Agaricomycetes</taxon>
        <taxon>Polyporales</taxon>
        <taxon>Phanerochaetaceae</taxon>
        <taxon>Phanerochaete</taxon>
    </lineage>
</organism>
<dbReference type="InterPro" id="IPR036188">
    <property type="entry name" value="FAD/NAD-bd_sf"/>
</dbReference>
<feature type="domain" description="Glucose-methanol-choline oxidoreductase N-terminal" evidence="5">
    <location>
        <begin position="278"/>
        <end position="292"/>
    </location>
</feature>
<evidence type="ECO:0000256" key="2">
    <source>
        <dbReference type="ARBA" id="ARBA00010790"/>
    </source>
</evidence>
<keyword evidence="4" id="KW-0285">Flavoprotein</keyword>
<dbReference type="PIRSF" id="PIRSF000137">
    <property type="entry name" value="Alcohol_oxidase"/>
    <property type="match status" value="1"/>
</dbReference>
<dbReference type="InterPro" id="IPR000172">
    <property type="entry name" value="GMC_OxRdtase_N"/>
</dbReference>
<evidence type="ECO:0000259" key="5">
    <source>
        <dbReference type="PROSITE" id="PS00624"/>
    </source>
</evidence>
<gene>
    <name evidence="6" type="ORF">PHACADRAFT_85753</name>
</gene>
<feature type="active site" description="Proton acceptor" evidence="3">
    <location>
        <position position="554"/>
    </location>
</feature>
<keyword evidence="7" id="KW-1185">Reference proteome</keyword>
<dbReference type="PANTHER" id="PTHR11552:SF219">
    <property type="entry name" value="GLUCOSE-METHANOL-CHOLINE OXIDOREDUCTASE N-TERMINAL DOMAIN-CONTAINING PROTEIN"/>
    <property type="match status" value="1"/>
</dbReference>
<protein>
    <recommendedName>
        <fullName evidence="5">Glucose-methanol-choline oxidoreductase N-terminal domain-containing protein</fullName>
    </recommendedName>
</protein>
<dbReference type="InterPro" id="IPR012132">
    <property type="entry name" value="GMC_OxRdtase"/>
</dbReference>
<dbReference type="PROSITE" id="PS51257">
    <property type="entry name" value="PROKAR_LIPOPROTEIN"/>
    <property type="match status" value="1"/>
</dbReference>
<dbReference type="Proteomes" id="UP000008370">
    <property type="component" value="Unassembled WGS sequence"/>
</dbReference>
<sequence>MWPFVSRRYATYSVEEVDQKPYDYIVVGGGTGGCVLASRLTEDSSVSVLLIERGPIIDSWLSRVPLLSTDFRSARSPTYQWASTTNAVATEIGTKRMISGKALGGTSKVNAFIYTRSIPGEYNAWASNGREGWSWSDVEPYFRKSETSSSNTSASHRGSTGALSLIPLVASTESLGIPRQKDFHDPAVPPYTCGLLDVTIDESGCRHSTFDAFLPPEITSRANLFICPESIVTRLDLKDDDNEIRVAGVYLEPSMLNSNSTAISCYASATREVIMCAGAIATPQILMLSGLGPKGHLEELGIAVVRDLPGVGANLQDHPCVSLLYKVPREDSLHELKHNPLRVIWELLRYVVTGQGWLLSPNPQMAVFALSKLLDEESRTTIGLEAGADSHSPDNLPDIELTGMPFNMCPDVPLDKSEGALSLVCILLKPKSAGTIRLGSLNAHDRPICDLNYLREPGDYEVFRKALRLGLAIGRKCREQGYSMRDALVPDSESDEDLDRFTRQRMTTIFHYTSTCRMAPEQELGVVDDELRVHGVHNLRVADASIFPVVPSAHPQAPVVMVAERCASFIKAVRTGR</sequence>
<comment type="cofactor">
    <cofactor evidence="1 4">
        <name>FAD</name>
        <dbReference type="ChEBI" id="CHEBI:57692"/>
    </cofactor>
</comment>
<dbReference type="GO" id="GO:0050660">
    <property type="term" value="F:flavin adenine dinucleotide binding"/>
    <property type="evidence" value="ECO:0007669"/>
    <property type="project" value="InterPro"/>
</dbReference>
<dbReference type="EMBL" id="JH930469">
    <property type="protein sequence ID" value="EKM59213.1"/>
    <property type="molecule type" value="Genomic_DNA"/>
</dbReference>
<evidence type="ECO:0000313" key="6">
    <source>
        <dbReference type="EMBL" id="EKM59213.1"/>
    </source>
</evidence>
<dbReference type="OrthoDB" id="269227at2759"/>
<dbReference type="GeneID" id="18920511"/>
<dbReference type="InParanoid" id="K5W5L5"/>
<keyword evidence="4" id="KW-0274">FAD</keyword>